<accession>A0A498K2H8</accession>
<dbReference type="AlphaFoldDB" id="A0A498K2H8"/>
<name>A0A498K2H8_MALDO</name>
<protein>
    <submittedName>
        <fullName evidence="1">Uncharacterized protein</fullName>
    </submittedName>
</protein>
<dbReference type="EMBL" id="RDQH01000330">
    <property type="protein sequence ID" value="RXI01656.1"/>
    <property type="molecule type" value="Genomic_DNA"/>
</dbReference>
<organism evidence="1 2">
    <name type="scientific">Malus domestica</name>
    <name type="common">Apple</name>
    <name type="synonym">Pyrus malus</name>
    <dbReference type="NCBI Taxonomy" id="3750"/>
    <lineage>
        <taxon>Eukaryota</taxon>
        <taxon>Viridiplantae</taxon>
        <taxon>Streptophyta</taxon>
        <taxon>Embryophyta</taxon>
        <taxon>Tracheophyta</taxon>
        <taxon>Spermatophyta</taxon>
        <taxon>Magnoliopsida</taxon>
        <taxon>eudicotyledons</taxon>
        <taxon>Gunneridae</taxon>
        <taxon>Pentapetalae</taxon>
        <taxon>rosids</taxon>
        <taxon>fabids</taxon>
        <taxon>Rosales</taxon>
        <taxon>Rosaceae</taxon>
        <taxon>Amygdaloideae</taxon>
        <taxon>Maleae</taxon>
        <taxon>Malus</taxon>
    </lineage>
</organism>
<evidence type="ECO:0000313" key="2">
    <source>
        <dbReference type="Proteomes" id="UP000290289"/>
    </source>
</evidence>
<sequence>MVSKPGNEPVLYCHVMGGSPWPHAMMVGPLALRVGRWSVFLVKVLQMLIFPHNRSNLQPQIEIIEYCEWLTFPISKTKTSQKLSLPSRSRILFGFEENFETQKNHGYLLAKEPGRCRGF</sequence>
<proteinExistence type="predicted"/>
<dbReference type="Proteomes" id="UP000290289">
    <property type="component" value="Chromosome 4"/>
</dbReference>
<reference evidence="1 2" key="1">
    <citation type="submission" date="2018-10" db="EMBL/GenBank/DDBJ databases">
        <title>A high-quality apple genome assembly.</title>
        <authorList>
            <person name="Hu J."/>
        </authorList>
    </citation>
    <scope>NUCLEOTIDE SEQUENCE [LARGE SCALE GENOMIC DNA]</scope>
    <source>
        <strain evidence="2">cv. HFTH1</strain>
        <tissue evidence="1">Young leaf</tissue>
    </source>
</reference>
<keyword evidence="2" id="KW-1185">Reference proteome</keyword>
<comment type="caution">
    <text evidence="1">The sequence shown here is derived from an EMBL/GenBank/DDBJ whole genome shotgun (WGS) entry which is preliminary data.</text>
</comment>
<evidence type="ECO:0000313" key="1">
    <source>
        <dbReference type="EMBL" id="RXI01656.1"/>
    </source>
</evidence>
<gene>
    <name evidence="1" type="ORF">DVH24_015005</name>
</gene>